<dbReference type="SUPFAM" id="SSF53383">
    <property type="entry name" value="PLP-dependent transferases"/>
    <property type="match status" value="1"/>
</dbReference>
<dbReference type="InterPro" id="IPR050087">
    <property type="entry name" value="AON_synthase_class-II"/>
</dbReference>
<evidence type="ECO:0000259" key="6">
    <source>
        <dbReference type="Pfam" id="PF00155"/>
    </source>
</evidence>
<reference evidence="7 8" key="1">
    <citation type="submission" date="2015-01" db="EMBL/GenBank/DDBJ databases">
        <title>The Genome Sequence of Exophiala xenobiotica CBS118157.</title>
        <authorList>
            <consortium name="The Broad Institute Genomics Platform"/>
            <person name="Cuomo C."/>
            <person name="de Hoog S."/>
            <person name="Gorbushina A."/>
            <person name="Stielow B."/>
            <person name="Teixiera M."/>
            <person name="Abouelleil A."/>
            <person name="Chapman S.B."/>
            <person name="Priest M."/>
            <person name="Young S.K."/>
            <person name="Wortman J."/>
            <person name="Nusbaum C."/>
            <person name="Birren B."/>
        </authorList>
    </citation>
    <scope>NUCLEOTIDE SEQUENCE [LARGE SCALE GENOMIC DNA]</scope>
    <source>
        <strain evidence="7 8">CBS 118157</strain>
    </source>
</reference>
<dbReference type="AlphaFoldDB" id="A0A0D2E6Y9"/>
<sequence length="439" mass="48213">MSPSPLEQRLSALLETRRSQSKLRTLKSSPSGSVDFSSNDFLSLSTNQEFNDDYLQALSRSRIPLGSTGSRLLDGNSQHAENLERELAEFHGAEAGLLANSGFDANVSIFAFLPREGDVIIYDELIHASVHDGMRQSRARQRVPFKHNDVVDLARVLQKFASGDFSGTIFIAVETVYSMDGDLAPLTEIVELMESTFPHRNAHLIVDEAHATGLYGPNGSGRVCELGLENRVSIRLHTFGKALACNGAIILCPPVIRLYLINYARPLIYTTFMSYPSLIAIKTAYSWLQSGKANLLAANLYHLIDHLHTQLQTLVAAKPQATKESLENLITLPGTCPESPIFAILSSHPRLLAAHCQAAGFIVRPVVAPTVPEGTERVRVCLHSGNTIEQIDKFVACVREWLEKAVVGIGMQNEINSLNKRPMQHSGQRSTEALLPAKI</sequence>
<proteinExistence type="inferred from homology"/>
<dbReference type="InterPro" id="IPR015421">
    <property type="entry name" value="PyrdxlP-dep_Trfase_major"/>
</dbReference>
<keyword evidence="3" id="KW-0808">Transferase</keyword>
<dbReference type="InterPro" id="IPR015422">
    <property type="entry name" value="PyrdxlP-dep_Trfase_small"/>
</dbReference>
<dbReference type="GO" id="GO:0016740">
    <property type="term" value="F:transferase activity"/>
    <property type="evidence" value="ECO:0007669"/>
    <property type="project" value="UniProtKB-KW"/>
</dbReference>
<dbReference type="GO" id="GO:0009102">
    <property type="term" value="P:biotin biosynthetic process"/>
    <property type="evidence" value="ECO:0007669"/>
    <property type="project" value="TreeGrafter"/>
</dbReference>
<dbReference type="PANTHER" id="PTHR13693:SF77">
    <property type="entry name" value="8-AMINO-7-OXONONANOATE SYNTHASE"/>
    <property type="match status" value="1"/>
</dbReference>
<comment type="cofactor">
    <cofactor evidence="1">
        <name>pyridoxal 5'-phosphate</name>
        <dbReference type="ChEBI" id="CHEBI:597326"/>
    </cofactor>
</comment>
<dbReference type="InterPro" id="IPR004839">
    <property type="entry name" value="Aminotransferase_I/II_large"/>
</dbReference>
<dbReference type="PANTHER" id="PTHR13693">
    <property type="entry name" value="CLASS II AMINOTRANSFERASE/8-AMINO-7-OXONONANOATE SYNTHASE"/>
    <property type="match status" value="1"/>
</dbReference>
<evidence type="ECO:0000313" key="7">
    <source>
        <dbReference type="EMBL" id="KIW51248.1"/>
    </source>
</evidence>
<protein>
    <recommendedName>
        <fullName evidence="6">Aminotransferase class I/classII large domain-containing protein</fullName>
    </recommendedName>
</protein>
<evidence type="ECO:0000256" key="2">
    <source>
        <dbReference type="ARBA" id="ARBA00010008"/>
    </source>
</evidence>
<evidence type="ECO:0000256" key="5">
    <source>
        <dbReference type="SAM" id="MobiDB-lite"/>
    </source>
</evidence>
<evidence type="ECO:0000256" key="3">
    <source>
        <dbReference type="ARBA" id="ARBA00022679"/>
    </source>
</evidence>
<dbReference type="EMBL" id="KN847322">
    <property type="protein sequence ID" value="KIW51248.1"/>
    <property type="molecule type" value="Genomic_DNA"/>
</dbReference>
<dbReference type="Pfam" id="PF00155">
    <property type="entry name" value="Aminotran_1_2"/>
    <property type="match status" value="1"/>
</dbReference>
<dbReference type="OrthoDB" id="2382073at2759"/>
<dbReference type="Proteomes" id="UP000054342">
    <property type="component" value="Unassembled WGS sequence"/>
</dbReference>
<dbReference type="InterPro" id="IPR015424">
    <property type="entry name" value="PyrdxlP-dep_Trfase"/>
</dbReference>
<dbReference type="GeneID" id="25331896"/>
<name>A0A0D2E6Y9_9EURO</name>
<evidence type="ECO:0000313" key="8">
    <source>
        <dbReference type="Proteomes" id="UP000054342"/>
    </source>
</evidence>
<dbReference type="STRING" id="348802.A0A0D2E6Y9"/>
<feature type="compositionally biased region" description="Polar residues" evidence="5">
    <location>
        <begin position="420"/>
        <end position="431"/>
    </location>
</feature>
<feature type="domain" description="Aminotransferase class I/classII large" evidence="6">
    <location>
        <begin position="34"/>
        <end position="395"/>
    </location>
</feature>
<evidence type="ECO:0000256" key="4">
    <source>
        <dbReference type="ARBA" id="ARBA00022898"/>
    </source>
</evidence>
<evidence type="ECO:0000256" key="1">
    <source>
        <dbReference type="ARBA" id="ARBA00001933"/>
    </source>
</evidence>
<gene>
    <name evidence="7" type="ORF">PV05_09988</name>
</gene>
<feature type="region of interest" description="Disordered" evidence="5">
    <location>
        <begin position="420"/>
        <end position="439"/>
    </location>
</feature>
<dbReference type="RefSeq" id="XP_013311832.1">
    <property type="nucleotide sequence ID" value="XM_013456378.1"/>
</dbReference>
<dbReference type="GO" id="GO:0030170">
    <property type="term" value="F:pyridoxal phosphate binding"/>
    <property type="evidence" value="ECO:0007669"/>
    <property type="project" value="InterPro"/>
</dbReference>
<dbReference type="HOGENOM" id="CLU_015846_3_0_1"/>
<comment type="similarity">
    <text evidence="2">Belongs to the class-II pyridoxal-phosphate-dependent aminotransferase family. BioF subfamily.</text>
</comment>
<accession>A0A0D2E6Y9</accession>
<keyword evidence="8" id="KW-1185">Reference proteome</keyword>
<organism evidence="7 8">
    <name type="scientific">Exophiala xenobiotica</name>
    <dbReference type="NCBI Taxonomy" id="348802"/>
    <lineage>
        <taxon>Eukaryota</taxon>
        <taxon>Fungi</taxon>
        <taxon>Dikarya</taxon>
        <taxon>Ascomycota</taxon>
        <taxon>Pezizomycotina</taxon>
        <taxon>Eurotiomycetes</taxon>
        <taxon>Chaetothyriomycetidae</taxon>
        <taxon>Chaetothyriales</taxon>
        <taxon>Herpotrichiellaceae</taxon>
        <taxon>Exophiala</taxon>
    </lineage>
</organism>
<dbReference type="Gene3D" id="3.90.1150.10">
    <property type="entry name" value="Aspartate Aminotransferase, domain 1"/>
    <property type="match status" value="1"/>
</dbReference>
<keyword evidence="4" id="KW-0663">Pyridoxal phosphate</keyword>
<dbReference type="Gene3D" id="3.40.640.10">
    <property type="entry name" value="Type I PLP-dependent aspartate aminotransferase-like (Major domain)"/>
    <property type="match status" value="1"/>
</dbReference>